<evidence type="ECO:0000259" key="14">
    <source>
        <dbReference type="Pfam" id="PF08263"/>
    </source>
</evidence>
<evidence type="ECO:0000256" key="4">
    <source>
        <dbReference type="ARBA" id="ARBA00022525"/>
    </source>
</evidence>
<evidence type="ECO:0000256" key="13">
    <source>
        <dbReference type="SAM" id="SignalP"/>
    </source>
</evidence>
<name>A0AA86SP44_9FABA</name>
<feature type="signal peptide" evidence="13">
    <location>
        <begin position="1"/>
        <end position="24"/>
    </location>
</feature>
<dbReference type="PANTHER" id="PTHR48007:SF86">
    <property type="entry name" value="(WILD MALAYSIAN BANANA) HYPOTHETICAL PROTEIN"/>
    <property type="match status" value="1"/>
</dbReference>
<keyword evidence="5" id="KW-0433">Leucine-rich repeat</keyword>
<keyword evidence="3" id="KW-0134">Cell wall</keyword>
<keyword evidence="12" id="KW-1133">Transmembrane helix</keyword>
<feature type="domain" description="Leucine-rich repeat-containing N-terminal plant-type" evidence="14">
    <location>
        <begin position="29"/>
        <end position="71"/>
    </location>
</feature>
<evidence type="ECO:0000256" key="6">
    <source>
        <dbReference type="ARBA" id="ARBA00022729"/>
    </source>
</evidence>
<dbReference type="InterPro" id="IPR046959">
    <property type="entry name" value="PRK1-6/SRF4-like"/>
</dbReference>
<proteinExistence type="inferred from homology"/>
<evidence type="ECO:0000256" key="10">
    <source>
        <dbReference type="ARBA" id="ARBA00023157"/>
    </source>
</evidence>
<reference evidence="15" key="1">
    <citation type="submission" date="2023-10" db="EMBL/GenBank/DDBJ databases">
        <authorList>
            <person name="Domelevo Entfellner J.-B."/>
        </authorList>
    </citation>
    <scope>NUCLEOTIDE SEQUENCE</scope>
</reference>
<dbReference type="GO" id="GO:0016020">
    <property type="term" value="C:membrane"/>
    <property type="evidence" value="ECO:0007669"/>
    <property type="project" value="UniProtKB-SubCell"/>
</dbReference>
<evidence type="ECO:0000256" key="5">
    <source>
        <dbReference type="ARBA" id="ARBA00022614"/>
    </source>
</evidence>
<dbReference type="Pfam" id="PF00560">
    <property type="entry name" value="LRR_1"/>
    <property type="match status" value="3"/>
</dbReference>
<comment type="similarity">
    <text evidence="11">Belongs to the polygalacturonase-inhibiting protein family.</text>
</comment>
<dbReference type="InterPro" id="IPR032675">
    <property type="entry name" value="LRR_dom_sf"/>
</dbReference>
<evidence type="ECO:0000256" key="1">
    <source>
        <dbReference type="ARBA" id="ARBA00004170"/>
    </source>
</evidence>
<evidence type="ECO:0000256" key="7">
    <source>
        <dbReference type="ARBA" id="ARBA00022737"/>
    </source>
</evidence>
<keyword evidence="12" id="KW-0812">Transmembrane</keyword>
<dbReference type="Gene3D" id="3.80.10.10">
    <property type="entry name" value="Ribonuclease Inhibitor"/>
    <property type="match status" value="1"/>
</dbReference>
<keyword evidence="9 12" id="KW-0472">Membrane</keyword>
<accession>A0AA86SP44</accession>
<comment type="subcellular location">
    <subcellularLocation>
        <location evidence="1">Membrane</location>
        <topology evidence="1">Peripheral membrane protein</topology>
    </subcellularLocation>
    <subcellularLocation>
        <location evidence="2">Secreted</location>
        <location evidence="2">Cell wall</location>
    </subcellularLocation>
</comment>
<dbReference type="InterPro" id="IPR001611">
    <property type="entry name" value="Leu-rich_rpt"/>
</dbReference>
<protein>
    <recommendedName>
        <fullName evidence="14">Leucine-rich repeat-containing N-terminal plant-type domain-containing protein</fullName>
    </recommendedName>
</protein>
<dbReference type="PANTHER" id="PTHR48007">
    <property type="entry name" value="LEUCINE-RICH REPEAT RECEPTOR-LIKE PROTEIN KINASE PXC1"/>
    <property type="match status" value="1"/>
</dbReference>
<keyword evidence="8" id="KW-0611">Plant defense</keyword>
<evidence type="ECO:0000256" key="2">
    <source>
        <dbReference type="ARBA" id="ARBA00004191"/>
    </source>
</evidence>
<dbReference type="AlphaFoldDB" id="A0AA86SP44"/>
<evidence type="ECO:0000256" key="9">
    <source>
        <dbReference type="ARBA" id="ARBA00023136"/>
    </source>
</evidence>
<organism evidence="15 16">
    <name type="scientific">Sphenostylis stenocarpa</name>
    <dbReference type="NCBI Taxonomy" id="92480"/>
    <lineage>
        <taxon>Eukaryota</taxon>
        <taxon>Viridiplantae</taxon>
        <taxon>Streptophyta</taxon>
        <taxon>Embryophyta</taxon>
        <taxon>Tracheophyta</taxon>
        <taxon>Spermatophyta</taxon>
        <taxon>Magnoliopsida</taxon>
        <taxon>eudicotyledons</taxon>
        <taxon>Gunneridae</taxon>
        <taxon>Pentapetalae</taxon>
        <taxon>rosids</taxon>
        <taxon>fabids</taxon>
        <taxon>Fabales</taxon>
        <taxon>Fabaceae</taxon>
        <taxon>Papilionoideae</taxon>
        <taxon>50 kb inversion clade</taxon>
        <taxon>NPAAA clade</taxon>
        <taxon>indigoferoid/millettioid clade</taxon>
        <taxon>Phaseoleae</taxon>
        <taxon>Sphenostylis</taxon>
    </lineage>
</organism>
<evidence type="ECO:0000313" key="15">
    <source>
        <dbReference type="EMBL" id="CAJ1936232.1"/>
    </source>
</evidence>
<keyword evidence="6 13" id="KW-0732">Signal</keyword>
<evidence type="ECO:0000256" key="8">
    <source>
        <dbReference type="ARBA" id="ARBA00022821"/>
    </source>
</evidence>
<dbReference type="Proteomes" id="UP001189624">
    <property type="component" value="Chromosome 3"/>
</dbReference>
<dbReference type="GO" id="GO:0006952">
    <property type="term" value="P:defense response"/>
    <property type="evidence" value="ECO:0007669"/>
    <property type="project" value="UniProtKB-KW"/>
</dbReference>
<dbReference type="EMBL" id="OY731400">
    <property type="protein sequence ID" value="CAJ1936232.1"/>
    <property type="molecule type" value="Genomic_DNA"/>
</dbReference>
<keyword evidence="10" id="KW-1015">Disulfide bond</keyword>
<keyword evidence="7" id="KW-0677">Repeat</keyword>
<dbReference type="SUPFAM" id="SSF52058">
    <property type="entry name" value="L domain-like"/>
    <property type="match status" value="1"/>
</dbReference>
<dbReference type="InterPro" id="IPR013210">
    <property type="entry name" value="LRR_N_plant-typ"/>
</dbReference>
<dbReference type="Gramene" id="rna-AYBTSS11_LOCUS7375">
    <property type="protein sequence ID" value="CAJ1936232.1"/>
    <property type="gene ID" value="gene-AYBTSS11_LOCUS7375"/>
</dbReference>
<sequence>MTFHMKRDIFILVFLCSLLSSLMAGHGVESDIYCLKSIKDSLEDPFGYLSSWNFNNKTEGFLCKFIGIICWHPDENKVLGISLQDMGLKGQFPRGIRNCLSLTSLDLSQNNLTGPIPLDISTLLPFATSIDLSLNKFNGNIPPTFSKCRYLNSLRLDNNNLSGQIPHELGQLPRIKSISFANNQLSGSVPLFFSRSTSVDYANNGELCGGPLPPCSLDTSNDFPQSFRLGLTVGYFFSVTFVIVIYFSYCAPREHSKHERNKNRKKAKEFGKYFWSYPGRKTQTLALAHAKHELQPLQLQEKTIHEVLSIPTCLLSWVQISLVFKIWVFRLI</sequence>
<keyword evidence="4" id="KW-0964">Secreted</keyword>
<gene>
    <name evidence="15" type="ORF">AYBTSS11_LOCUS7375</name>
</gene>
<feature type="transmembrane region" description="Helical" evidence="12">
    <location>
        <begin position="229"/>
        <end position="251"/>
    </location>
</feature>
<evidence type="ECO:0000256" key="11">
    <source>
        <dbReference type="ARBA" id="ARBA00038043"/>
    </source>
</evidence>
<keyword evidence="16" id="KW-1185">Reference proteome</keyword>
<evidence type="ECO:0000256" key="3">
    <source>
        <dbReference type="ARBA" id="ARBA00022512"/>
    </source>
</evidence>
<feature type="chain" id="PRO_5041658739" description="Leucine-rich repeat-containing N-terminal plant-type domain-containing protein" evidence="13">
    <location>
        <begin position="25"/>
        <end position="332"/>
    </location>
</feature>
<dbReference type="Pfam" id="PF08263">
    <property type="entry name" value="LRRNT_2"/>
    <property type="match status" value="1"/>
</dbReference>
<evidence type="ECO:0000256" key="12">
    <source>
        <dbReference type="SAM" id="Phobius"/>
    </source>
</evidence>
<dbReference type="FunFam" id="3.80.10.10:FF:000400">
    <property type="entry name" value="Nuclear pore complex protein NUP107"/>
    <property type="match status" value="1"/>
</dbReference>
<evidence type="ECO:0000313" key="16">
    <source>
        <dbReference type="Proteomes" id="UP001189624"/>
    </source>
</evidence>